<dbReference type="OrthoDB" id="2988908at2"/>
<keyword evidence="1" id="KW-0472">Membrane</keyword>
<keyword evidence="3" id="KW-1185">Reference proteome</keyword>
<evidence type="ECO:0000313" key="3">
    <source>
        <dbReference type="Proteomes" id="UP000077355"/>
    </source>
</evidence>
<reference evidence="2 3" key="1">
    <citation type="submission" date="2016-03" db="EMBL/GenBank/DDBJ databases">
        <title>Draft genome sequence of Paenibacillus antarcticus CECT 5836.</title>
        <authorList>
            <person name="Shin S.-K."/>
            <person name="Yi H."/>
        </authorList>
    </citation>
    <scope>NUCLEOTIDE SEQUENCE [LARGE SCALE GENOMIC DNA]</scope>
    <source>
        <strain evidence="2 3">CECT 5836</strain>
    </source>
</reference>
<sequence>MALGFTILVTFLIGSIVVLIYGKYYIKRIIAPLFIVLIADFLLLYAKLVVGDDILTLIIYLPAMILFVISLIWLLVILVKSFVRKDSKKKIIAILLCIAMTTVIIYIPSLRQEDKFKIYQDEFMAVSDAIFKAYDEGRVSIGEEFASPPYATYDLDRLSTLFSDKILNKMKKVNRSAGVYTYILADKDVIYFSFGAVFQSISGIAICRNGKDPSTDETLKSRFFDGNTSFEYISNGAYHFSDGL</sequence>
<dbReference type="EMBL" id="LVJI01000054">
    <property type="protein sequence ID" value="OAB40397.1"/>
    <property type="molecule type" value="Genomic_DNA"/>
</dbReference>
<gene>
    <name evidence="2" type="ORF">PBAT_24165</name>
</gene>
<dbReference type="RefSeq" id="WP_068653197.1">
    <property type="nucleotide sequence ID" value="NZ_CP043611.1"/>
</dbReference>
<feature type="transmembrane region" description="Helical" evidence="1">
    <location>
        <begin position="54"/>
        <end position="79"/>
    </location>
</feature>
<keyword evidence="1" id="KW-1133">Transmembrane helix</keyword>
<keyword evidence="1" id="KW-0812">Transmembrane</keyword>
<dbReference type="AlphaFoldDB" id="A0A162LVK9"/>
<proteinExistence type="predicted"/>
<feature type="transmembrane region" description="Helical" evidence="1">
    <location>
        <begin position="91"/>
        <end position="110"/>
    </location>
</feature>
<feature type="transmembrane region" description="Helical" evidence="1">
    <location>
        <begin position="6"/>
        <end position="22"/>
    </location>
</feature>
<evidence type="ECO:0000313" key="2">
    <source>
        <dbReference type="EMBL" id="OAB40397.1"/>
    </source>
</evidence>
<feature type="transmembrane region" description="Helical" evidence="1">
    <location>
        <begin position="29"/>
        <end position="48"/>
    </location>
</feature>
<comment type="caution">
    <text evidence="2">The sequence shown here is derived from an EMBL/GenBank/DDBJ whole genome shotgun (WGS) entry which is preliminary data.</text>
</comment>
<name>A0A162LVK9_9BACL</name>
<evidence type="ECO:0000256" key="1">
    <source>
        <dbReference type="SAM" id="Phobius"/>
    </source>
</evidence>
<organism evidence="2 3">
    <name type="scientific">Paenibacillus antarcticus</name>
    <dbReference type="NCBI Taxonomy" id="253703"/>
    <lineage>
        <taxon>Bacteria</taxon>
        <taxon>Bacillati</taxon>
        <taxon>Bacillota</taxon>
        <taxon>Bacilli</taxon>
        <taxon>Bacillales</taxon>
        <taxon>Paenibacillaceae</taxon>
        <taxon>Paenibacillus</taxon>
    </lineage>
</organism>
<dbReference type="Proteomes" id="UP000077355">
    <property type="component" value="Unassembled WGS sequence"/>
</dbReference>
<protein>
    <submittedName>
        <fullName evidence="2">Uncharacterized protein</fullName>
    </submittedName>
</protein>
<accession>A0A162LVK9</accession>